<gene>
    <name evidence="10" type="ORF">SAMN05660199_03466</name>
</gene>
<dbReference type="EC" id="2.3.1.9" evidence="2"/>
<dbReference type="AlphaFoldDB" id="A0A1H0R4Y1"/>
<keyword evidence="11" id="KW-1185">Reference proteome</keyword>
<comment type="similarity">
    <text evidence="1 7">Belongs to the thiolase-like superfamily. Thiolase family.</text>
</comment>
<dbReference type="InterPro" id="IPR016039">
    <property type="entry name" value="Thiolase-like"/>
</dbReference>
<reference evidence="11" key="1">
    <citation type="submission" date="2016-10" db="EMBL/GenBank/DDBJ databases">
        <authorList>
            <person name="Varghese N."/>
            <person name="Submissions S."/>
        </authorList>
    </citation>
    <scope>NUCLEOTIDE SEQUENCE [LARGE SCALE GENOMIC DNA]</scope>
    <source>
        <strain evidence="11">DSM 45843</strain>
    </source>
</reference>
<proteinExistence type="inferred from homology"/>
<evidence type="ECO:0000256" key="5">
    <source>
        <dbReference type="ARBA" id="ARBA00040529"/>
    </source>
</evidence>
<dbReference type="Pfam" id="PF00108">
    <property type="entry name" value="Thiolase_N"/>
    <property type="match status" value="1"/>
</dbReference>
<feature type="active site" description="Proton acceptor" evidence="6">
    <location>
        <position position="367"/>
    </location>
</feature>
<dbReference type="STRING" id="1052260.SAMN05660199_03466"/>
<evidence type="ECO:0000259" key="8">
    <source>
        <dbReference type="Pfam" id="PF00108"/>
    </source>
</evidence>
<dbReference type="PANTHER" id="PTHR18919:SF107">
    <property type="entry name" value="ACETYL-COA ACETYLTRANSFERASE, CYTOSOLIC"/>
    <property type="match status" value="1"/>
</dbReference>
<evidence type="ECO:0000259" key="9">
    <source>
        <dbReference type="Pfam" id="PF02803"/>
    </source>
</evidence>
<feature type="domain" description="Thiolase N-terminal" evidence="8">
    <location>
        <begin position="5"/>
        <end position="280"/>
    </location>
</feature>
<dbReference type="Gene3D" id="3.40.47.10">
    <property type="match status" value="1"/>
</dbReference>
<dbReference type="OrthoDB" id="1402717at2"/>
<dbReference type="Proteomes" id="UP000199088">
    <property type="component" value="Unassembled WGS sequence"/>
</dbReference>
<dbReference type="InterPro" id="IPR020613">
    <property type="entry name" value="Thiolase_CS"/>
</dbReference>
<dbReference type="CDD" id="cd00751">
    <property type="entry name" value="thiolase"/>
    <property type="match status" value="1"/>
</dbReference>
<dbReference type="PANTHER" id="PTHR18919">
    <property type="entry name" value="ACETYL-COA C-ACYLTRANSFERASE"/>
    <property type="match status" value="1"/>
</dbReference>
<dbReference type="InterPro" id="IPR020610">
    <property type="entry name" value="Thiolase_AS"/>
</dbReference>
<dbReference type="EMBL" id="FNIR01000011">
    <property type="protein sequence ID" value="SDP24592.1"/>
    <property type="molecule type" value="Genomic_DNA"/>
</dbReference>
<dbReference type="PROSITE" id="PS00099">
    <property type="entry name" value="THIOLASE_3"/>
    <property type="match status" value="1"/>
</dbReference>
<dbReference type="NCBIfam" id="TIGR01930">
    <property type="entry name" value="AcCoA-C-Actrans"/>
    <property type="match status" value="1"/>
</dbReference>
<evidence type="ECO:0000256" key="2">
    <source>
        <dbReference type="ARBA" id="ARBA00012705"/>
    </source>
</evidence>
<evidence type="ECO:0000313" key="11">
    <source>
        <dbReference type="Proteomes" id="UP000199088"/>
    </source>
</evidence>
<name>A0A1H0R4Y1_9ACTN</name>
<dbReference type="GO" id="GO:0003985">
    <property type="term" value="F:acetyl-CoA C-acetyltransferase activity"/>
    <property type="evidence" value="ECO:0007669"/>
    <property type="project" value="UniProtKB-EC"/>
</dbReference>
<organism evidence="10 11">
    <name type="scientific">Klenkia soli</name>
    <dbReference type="NCBI Taxonomy" id="1052260"/>
    <lineage>
        <taxon>Bacteria</taxon>
        <taxon>Bacillati</taxon>
        <taxon>Actinomycetota</taxon>
        <taxon>Actinomycetes</taxon>
        <taxon>Geodermatophilales</taxon>
        <taxon>Geodermatophilaceae</taxon>
        <taxon>Klenkia</taxon>
    </lineage>
</organism>
<sequence length="411" mass="42314">MTSEVYLVDGVRTPQGKYGGALAGVRPDDLAALVVGEVLRRSGAPADAVEEVVLGAANQSGEDNRDVARMAVLLAGLPDTVPGYTTNRLCASGLTATASAAASIRAGELDLAIAGGVESMTRAPWVMAKPGTPWARPGEVVDTSLGWRFTNPTFTAHDRSVEHPEDPRTRKVTLTMGETAEEIAALDGLTRDECDAFAVRSHARAVAAAEAGRFDAEIVPVDVVGRKETTTITHDEGPRPGSSMESLGTLKPVFRKGGIVTAGNSSPLSDGAAALVLASAEAVQRHGLTPRARVVVSASAGVAPNVMGLGPVPATEKALAKAGWTVADLDAVELNEAFAAQSLGVLRRLGIDEEIVNSDGGAIALGHPLGCSGARLLVTLMGRLEREGGRRGLATLCVGVGQGVSMLVERV</sequence>
<dbReference type="PIRSF" id="PIRSF000429">
    <property type="entry name" value="Ac-CoA_Ac_transf"/>
    <property type="match status" value="1"/>
</dbReference>
<feature type="active site" description="Proton acceptor" evidence="6">
    <location>
        <position position="397"/>
    </location>
</feature>
<dbReference type="SUPFAM" id="SSF53901">
    <property type="entry name" value="Thiolase-like"/>
    <property type="match status" value="2"/>
</dbReference>
<evidence type="ECO:0000256" key="4">
    <source>
        <dbReference type="ARBA" id="ARBA00023315"/>
    </source>
</evidence>
<accession>A0A1H0R4Y1</accession>
<dbReference type="PROSITE" id="PS00737">
    <property type="entry name" value="THIOLASE_2"/>
    <property type="match status" value="1"/>
</dbReference>
<dbReference type="InterPro" id="IPR020616">
    <property type="entry name" value="Thiolase_N"/>
</dbReference>
<protein>
    <recommendedName>
        <fullName evidence="5">Probable acetyl-CoA acetyltransferase</fullName>
        <ecNumber evidence="2">2.3.1.9</ecNumber>
    </recommendedName>
</protein>
<dbReference type="InterPro" id="IPR020617">
    <property type="entry name" value="Thiolase_C"/>
</dbReference>
<dbReference type="FunFam" id="3.40.47.10:FF:000010">
    <property type="entry name" value="Acetyl-CoA acetyltransferase (Thiolase)"/>
    <property type="match status" value="1"/>
</dbReference>
<keyword evidence="3 7" id="KW-0808">Transferase</keyword>
<dbReference type="Pfam" id="PF02803">
    <property type="entry name" value="Thiolase_C"/>
    <property type="match status" value="1"/>
</dbReference>
<feature type="active site" description="Acyl-thioester intermediate" evidence="6">
    <location>
        <position position="90"/>
    </location>
</feature>
<keyword evidence="4 7" id="KW-0012">Acyltransferase</keyword>
<dbReference type="RefSeq" id="WP_091247478.1">
    <property type="nucleotide sequence ID" value="NZ_FNIR01000011.1"/>
</dbReference>
<feature type="domain" description="Thiolase C-terminal" evidence="9">
    <location>
        <begin position="289"/>
        <end position="410"/>
    </location>
</feature>
<evidence type="ECO:0000256" key="6">
    <source>
        <dbReference type="PIRSR" id="PIRSR000429-1"/>
    </source>
</evidence>
<dbReference type="InterPro" id="IPR002155">
    <property type="entry name" value="Thiolase"/>
</dbReference>
<evidence type="ECO:0000256" key="3">
    <source>
        <dbReference type="ARBA" id="ARBA00022679"/>
    </source>
</evidence>
<evidence type="ECO:0000256" key="1">
    <source>
        <dbReference type="ARBA" id="ARBA00010982"/>
    </source>
</evidence>
<evidence type="ECO:0000256" key="7">
    <source>
        <dbReference type="RuleBase" id="RU003557"/>
    </source>
</evidence>
<evidence type="ECO:0000313" key="10">
    <source>
        <dbReference type="EMBL" id="SDP24592.1"/>
    </source>
</evidence>